<evidence type="ECO:0000256" key="9">
    <source>
        <dbReference type="SAM" id="Phobius"/>
    </source>
</evidence>
<protein>
    <submittedName>
        <fullName evidence="11">Methyl-accepting chemotaxis protein</fullName>
    </submittedName>
</protein>
<evidence type="ECO:0000313" key="11">
    <source>
        <dbReference type="EMBL" id="EAT12758.1"/>
    </source>
</evidence>
<feature type="transmembrane region" description="Helical" evidence="9">
    <location>
        <begin position="113"/>
        <end position="129"/>
    </location>
</feature>
<dbReference type="HOGENOM" id="CLU_000445_137_4_6"/>
<dbReference type="Gene3D" id="1.10.287.950">
    <property type="entry name" value="Methyl-accepting chemotaxis protein"/>
    <property type="match status" value="1"/>
</dbReference>
<evidence type="ECO:0000256" key="4">
    <source>
        <dbReference type="ARBA" id="ARBA00023136"/>
    </source>
</evidence>
<dbReference type="EMBL" id="AAQH01000005">
    <property type="protein sequence ID" value="EAT12758.1"/>
    <property type="molecule type" value="Genomic_DNA"/>
</dbReference>
<name>Q1N333_9GAMM</name>
<keyword evidence="2 9" id="KW-0812">Transmembrane</keyword>
<gene>
    <name evidence="11" type="ORF">RED65_13777</name>
</gene>
<evidence type="ECO:0000256" key="5">
    <source>
        <dbReference type="ARBA" id="ARBA00023224"/>
    </source>
</evidence>
<dbReference type="Pfam" id="PF00015">
    <property type="entry name" value="MCPsignal"/>
    <property type="match status" value="1"/>
</dbReference>
<evidence type="ECO:0000256" key="8">
    <source>
        <dbReference type="SAM" id="MobiDB-lite"/>
    </source>
</evidence>
<keyword evidence="12" id="KW-1185">Reference proteome</keyword>
<dbReference type="Proteomes" id="UP000004263">
    <property type="component" value="Unassembled WGS sequence"/>
</dbReference>
<feature type="compositionally biased region" description="Low complexity" evidence="8">
    <location>
        <begin position="276"/>
        <end position="295"/>
    </location>
</feature>
<dbReference type="AlphaFoldDB" id="Q1N333"/>
<keyword evidence="3 9" id="KW-1133">Transmembrane helix</keyword>
<comment type="caution">
    <text evidence="11">The sequence shown here is derived from an EMBL/GenBank/DDBJ whole genome shotgun (WGS) entry which is preliminary data.</text>
</comment>
<dbReference type="SUPFAM" id="SSF58104">
    <property type="entry name" value="Methyl-accepting chemotaxis protein (MCP) signaling domain"/>
    <property type="match status" value="1"/>
</dbReference>
<evidence type="ECO:0000313" key="12">
    <source>
        <dbReference type="Proteomes" id="UP000004263"/>
    </source>
</evidence>
<keyword evidence="5 7" id="KW-0807">Transducer</keyword>
<feature type="transmembrane region" description="Helical" evidence="9">
    <location>
        <begin position="12"/>
        <end position="34"/>
    </location>
</feature>
<comment type="similarity">
    <text evidence="6">Belongs to the methyl-accepting chemotaxis (MCP) protein family.</text>
</comment>
<feature type="region of interest" description="Disordered" evidence="8">
    <location>
        <begin position="276"/>
        <end position="301"/>
    </location>
</feature>
<evidence type="ECO:0000256" key="6">
    <source>
        <dbReference type="ARBA" id="ARBA00029447"/>
    </source>
</evidence>
<evidence type="ECO:0000256" key="1">
    <source>
        <dbReference type="ARBA" id="ARBA00004141"/>
    </source>
</evidence>
<sequence>MNSDSKLSHEHYYQADKIMLGVVVVTVIYSLGLASWYDTWAESIIISGLTLGLGVFLYKTAKGRSITRIYMGVALMMMTALHVHQAHGMIEMHFGFFAFLAILLYYKDWRPIIASAAFVAVHHLLFYYMQTQGGSVFVLENGERGWPIILIHAGYVVVETIVLTIMARATLAQEVAAFDLQDTVSEITDDDTLDLTQRCSTRSAVANNFNNLLDRIENLVTNIQASGSTLDHNSQELMDVMEKNSEQLRRQLKETEEIAGAVAEMSEATQSIAQNAEQAASSASETQSTVSQTSAKSALTKSNMEKLHTEINAASNAIETLAQDTVDIGSVLDVIREIADQTNLLALNAAIEAARAGEQGRGFAVVADEVRTLASRTQQSTEEIHSMIEKLRGGSRQTVEAMNSSQTIMQTCIEDAQSTHDALHTVLSAMNQILEMNTLIASATTEQEATVAGINDNAKSMQAMSQANGERLQSLVGASESVASVAKSMRKSIESFSTKGTD</sequence>
<dbReference type="PROSITE" id="PS50111">
    <property type="entry name" value="CHEMOTAXIS_TRANSDUC_2"/>
    <property type="match status" value="1"/>
</dbReference>
<proteinExistence type="inferred from homology"/>
<dbReference type="FunFam" id="1.10.287.950:FF:000001">
    <property type="entry name" value="Methyl-accepting chemotaxis sensory transducer"/>
    <property type="match status" value="1"/>
</dbReference>
<dbReference type="GO" id="GO:0016020">
    <property type="term" value="C:membrane"/>
    <property type="evidence" value="ECO:0007669"/>
    <property type="project" value="UniProtKB-SubCell"/>
</dbReference>
<dbReference type="OrthoDB" id="2489132at2"/>
<accession>Q1N333</accession>
<feature type="transmembrane region" description="Helical" evidence="9">
    <location>
        <begin position="149"/>
        <end position="171"/>
    </location>
</feature>
<dbReference type="STRING" id="207949.RED65_13777"/>
<evidence type="ECO:0000256" key="7">
    <source>
        <dbReference type="PROSITE-ProRule" id="PRU00284"/>
    </source>
</evidence>
<feature type="transmembrane region" description="Helical" evidence="9">
    <location>
        <begin position="40"/>
        <end position="58"/>
    </location>
</feature>
<comment type="subcellular location">
    <subcellularLocation>
        <location evidence="1">Membrane</location>
        <topology evidence="1">Multi-pass membrane protein</topology>
    </subcellularLocation>
</comment>
<dbReference type="RefSeq" id="WP_007018547.1">
    <property type="nucleotide sequence ID" value="NZ_CH724117.1"/>
</dbReference>
<dbReference type="PRINTS" id="PR00260">
    <property type="entry name" value="CHEMTRNSDUCR"/>
</dbReference>
<organism evidence="11 12">
    <name type="scientific">Bermanella marisrubri</name>
    <dbReference type="NCBI Taxonomy" id="207949"/>
    <lineage>
        <taxon>Bacteria</taxon>
        <taxon>Pseudomonadati</taxon>
        <taxon>Pseudomonadota</taxon>
        <taxon>Gammaproteobacteria</taxon>
        <taxon>Oceanospirillales</taxon>
        <taxon>Oceanospirillaceae</taxon>
        <taxon>Bermanella</taxon>
    </lineage>
</organism>
<dbReference type="GO" id="GO:0004888">
    <property type="term" value="F:transmembrane signaling receptor activity"/>
    <property type="evidence" value="ECO:0007669"/>
    <property type="project" value="InterPro"/>
</dbReference>
<dbReference type="GO" id="GO:0006935">
    <property type="term" value="P:chemotaxis"/>
    <property type="evidence" value="ECO:0007669"/>
    <property type="project" value="InterPro"/>
</dbReference>
<keyword evidence="4 9" id="KW-0472">Membrane</keyword>
<feature type="transmembrane region" description="Helical" evidence="9">
    <location>
        <begin position="89"/>
        <end position="106"/>
    </location>
</feature>
<dbReference type="CDD" id="cd11386">
    <property type="entry name" value="MCP_signal"/>
    <property type="match status" value="1"/>
</dbReference>
<dbReference type="SMART" id="SM00283">
    <property type="entry name" value="MA"/>
    <property type="match status" value="1"/>
</dbReference>
<reference evidence="11 12" key="1">
    <citation type="submission" date="2006-03" db="EMBL/GenBank/DDBJ databases">
        <authorList>
            <person name="Pinhassi J."/>
            <person name="Pedros-Alio C."/>
            <person name="Ferriera S."/>
            <person name="Johnson J."/>
            <person name="Kravitz S."/>
            <person name="Halpern A."/>
            <person name="Remington K."/>
            <person name="Beeson K."/>
            <person name="Tran B."/>
            <person name="Rogers Y.-H."/>
            <person name="Friedman R."/>
            <person name="Venter J.C."/>
        </authorList>
    </citation>
    <scope>NUCLEOTIDE SEQUENCE [LARGE SCALE GENOMIC DNA]</scope>
    <source>
        <strain evidence="11 12">RED65</strain>
    </source>
</reference>
<evidence type="ECO:0000256" key="2">
    <source>
        <dbReference type="ARBA" id="ARBA00022692"/>
    </source>
</evidence>
<evidence type="ECO:0000256" key="3">
    <source>
        <dbReference type="ARBA" id="ARBA00022989"/>
    </source>
</evidence>
<dbReference type="PANTHER" id="PTHR32089:SF119">
    <property type="entry name" value="METHYL-ACCEPTING CHEMOTAXIS PROTEIN CTPL"/>
    <property type="match status" value="1"/>
</dbReference>
<dbReference type="PANTHER" id="PTHR32089">
    <property type="entry name" value="METHYL-ACCEPTING CHEMOTAXIS PROTEIN MCPB"/>
    <property type="match status" value="1"/>
</dbReference>
<dbReference type="InterPro" id="IPR004089">
    <property type="entry name" value="MCPsignal_dom"/>
</dbReference>
<dbReference type="InterPro" id="IPR004090">
    <property type="entry name" value="Chemotax_Me-accpt_rcpt"/>
</dbReference>
<dbReference type="GO" id="GO:0007165">
    <property type="term" value="P:signal transduction"/>
    <property type="evidence" value="ECO:0007669"/>
    <property type="project" value="UniProtKB-KW"/>
</dbReference>
<feature type="domain" description="Methyl-accepting transducer" evidence="10">
    <location>
        <begin position="226"/>
        <end position="462"/>
    </location>
</feature>
<evidence type="ECO:0000259" key="10">
    <source>
        <dbReference type="PROSITE" id="PS50111"/>
    </source>
</evidence>
<feature type="transmembrane region" description="Helical" evidence="9">
    <location>
        <begin position="65"/>
        <end position="83"/>
    </location>
</feature>